<reference evidence="1 2" key="1">
    <citation type="submission" date="2020-02" db="EMBL/GenBank/DDBJ databases">
        <authorList>
            <person name="Ferguson B K."/>
        </authorList>
    </citation>
    <scope>NUCLEOTIDE SEQUENCE [LARGE SCALE GENOMIC DNA]</scope>
</reference>
<protein>
    <submittedName>
        <fullName evidence="1">Uncharacterized protein</fullName>
    </submittedName>
</protein>
<accession>A0A6H5G869</accession>
<gene>
    <name evidence="1" type="ORF">NTEN_LOCUS4909</name>
</gene>
<dbReference type="AlphaFoldDB" id="A0A6H5G869"/>
<sequence length="228" mass="24461">MSIRTLKSLTAASLDPALRVNPFQMGRRQEGYTSISVREPLSRILANRRNGNTNGDGSNAGGTAVIDPHYATVSDDSDEMYAAIEERQVSLNIGDVAGFGGCGGEYTSGSETYAQIAQPSSSTNNASNHPPNLSLVLHHQETGEWPTPPYLRCQPSTKCTRKSTRKAVLLQLPTPLKTELFPGAHHSAYQTNCPQPPSVELPSCVPLNQSELDLHGSTCTPMAQTAGR</sequence>
<evidence type="ECO:0000313" key="2">
    <source>
        <dbReference type="Proteomes" id="UP000479000"/>
    </source>
</evidence>
<proteinExistence type="predicted"/>
<name>A0A6H5G869_9HEMI</name>
<organism evidence="1 2">
    <name type="scientific">Nesidiocoris tenuis</name>
    <dbReference type="NCBI Taxonomy" id="355587"/>
    <lineage>
        <taxon>Eukaryota</taxon>
        <taxon>Metazoa</taxon>
        <taxon>Ecdysozoa</taxon>
        <taxon>Arthropoda</taxon>
        <taxon>Hexapoda</taxon>
        <taxon>Insecta</taxon>
        <taxon>Pterygota</taxon>
        <taxon>Neoptera</taxon>
        <taxon>Paraneoptera</taxon>
        <taxon>Hemiptera</taxon>
        <taxon>Heteroptera</taxon>
        <taxon>Panheteroptera</taxon>
        <taxon>Cimicomorpha</taxon>
        <taxon>Miridae</taxon>
        <taxon>Dicyphina</taxon>
        <taxon>Nesidiocoris</taxon>
    </lineage>
</organism>
<dbReference type="OrthoDB" id="440385at2759"/>
<dbReference type="EMBL" id="CADCXU010007286">
    <property type="protein sequence ID" value="CAA9998626.1"/>
    <property type="molecule type" value="Genomic_DNA"/>
</dbReference>
<evidence type="ECO:0000313" key="1">
    <source>
        <dbReference type="EMBL" id="CAA9998626.1"/>
    </source>
</evidence>
<keyword evidence="2" id="KW-1185">Reference proteome</keyword>
<dbReference type="Proteomes" id="UP000479000">
    <property type="component" value="Unassembled WGS sequence"/>
</dbReference>